<proteinExistence type="predicted"/>
<comment type="caution">
    <text evidence="2">The sequence shown here is derived from an EMBL/GenBank/DDBJ whole genome shotgun (WGS) entry which is preliminary data.</text>
</comment>
<dbReference type="PANTHER" id="PTHR10694">
    <property type="entry name" value="LYSINE-SPECIFIC DEMETHYLASE"/>
    <property type="match status" value="1"/>
</dbReference>
<reference evidence="2" key="1">
    <citation type="submission" date="2021-02" db="EMBL/GenBank/DDBJ databases">
        <authorList>
            <person name="Nowell W R."/>
        </authorList>
    </citation>
    <scope>NUCLEOTIDE SEQUENCE</scope>
</reference>
<dbReference type="Gene3D" id="2.60.120.650">
    <property type="entry name" value="Cupin"/>
    <property type="match status" value="1"/>
</dbReference>
<evidence type="ECO:0000313" key="2">
    <source>
        <dbReference type="EMBL" id="CAF4005018.1"/>
    </source>
</evidence>
<evidence type="ECO:0000259" key="1">
    <source>
        <dbReference type="PROSITE" id="PS51184"/>
    </source>
</evidence>
<name>A0A819NX20_9BILA</name>
<protein>
    <recommendedName>
        <fullName evidence="1">JmjC domain-containing protein</fullName>
    </recommendedName>
</protein>
<feature type="domain" description="JmjC" evidence="1">
    <location>
        <begin position="128"/>
        <end position="287"/>
    </location>
</feature>
<dbReference type="Proteomes" id="UP000663881">
    <property type="component" value="Unassembled WGS sequence"/>
</dbReference>
<dbReference type="PANTHER" id="PTHR10694:SF7">
    <property type="entry name" value="[HISTONE H3]-TRIMETHYL-L-LYSINE(9) DEMETHYLASE"/>
    <property type="match status" value="1"/>
</dbReference>
<dbReference type="Pfam" id="PF02373">
    <property type="entry name" value="JmjC"/>
    <property type="match status" value="1"/>
</dbReference>
<accession>A0A819NX20</accession>
<dbReference type="SUPFAM" id="SSF51197">
    <property type="entry name" value="Clavaminate synthase-like"/>
    <property type="match status" value="1"/>
</dbReference>
<dbReference type="GO" id="GO:0051864">
    <property type="term" value="F:histone H3K36 demethylase activity"/>
    <property type="evidence" value="ECO:0007669"/>
    <property type="project" value="TreeGrafter"/>
</dbReference>
<evidence type="ECO:0000313" key="3">
    <source>
        <dbReference type="Proteomes" id="UP000663881"/>
    </source>
</evidence>
<sequence length="386" mass="43421">MSSTSMYVPTLEINENDITNLIGLIYKHQRLLKEFGAIKIQLGSKCKLALKKRRKRLFTHPITTQVVQMSKDDLIYSVREAALLDDSIEQSPPIKDAAAFWLSVSCLNKQKRHLNISLSPNKSYFDTKTSGSYFDIHRLPGLSLLKIGGKEVTEQCVPSIKIAHGPGSILPLSCARQHLFSIDYHHEGGAHHWYIIPSSQRDLLQSIINKQNSSSCLDHGQILIDPLMLDRYHIRYHRVIQRPNEFVVLSCGTLAQSFTEDASSSESIDFALPSWIEEGHANNSMSSCRHGCFHDEIDQILSRTAPSGSVSDEYQSSEDITASTYTYEDFLNSDDVNCSRVAFEEFMGLLSPTDIFSDSIFSQIDTHINTLKFEHIIKISSSSFGL</sequence>
<dbReference type="AlphaFoldDB" id="A0A819NX20"/>
<dbReference type="PROSITE" id="PS51184">
    <property type="entry name" value="JMJC"/>
    <property type="match status" value="1"/>
</dbReference>
<dbReference type="GO" id="GO:0005634">
    <property type="term" value="C:nucleus"/>
    <property type="evidence" value="ECO:0007669"/>
    <property type="project" value="TreeGrafter"/>
</dbReference>
<gene>
    <name evidence="2" type="ORF">OKA104_LOCUS30016</name>
</gene>
<dbReference type="GO" id="GO:0010468">
    <property type="term" value="P:regulation of gene expression"/>
    <property type="evidence" value="ECO:0007669"/>
    <property type="project" value="TreeGrafter"/>
</dbReference>
<dbReference type="SMART" id="SM00558">
    <property type="entry name" value="JmjC"/>
    <property type="match status" value="1"/>
</dbReference>
<dbReference type="GO" id="GO:0000785">
    <property type="term" value="C:chromatin"/>
    <property type="evidence" value="ECO:0007669"/>
    <property type="project" value="TreeGrafter"/>
</dbReference>
<organism evidence="2 3">
    <name type="scientific">Adineta steineri</name>
    <dbReference type="NCBI Taxonomy" id="433720"/>
    <lineage>
        <taxon>Eukaryota</taxon>
        <taxon>Metazoa</taxon>
        <taxon>Spiralia</taxon>
        <taxon>Gnathifera</taxon>
        <taxon>Rotifera</taxon>
        <taxon>Eurotatoria</taxon>
        <taxon>Bdelloidea</taxon>
        <taxon>Adinetida</taxon>
        <taxon>Adinetidae</taxon>
        <taxon>Adineta</taxon>
    </lineage>
</organism>
<dbReference type="GO" id="GO:0032454">
    <property type="term" value="F:histone H3K9 demethylase activity"/>
    <property type="evidence" value="ECO:0007669"/>
    <property type="project" value="TreeGrafter"/>
</dbReference>
<dbReference type="InterPro" id="IPR003347">
    <property type="entry name" value="JmjC_dom"/>
</dbReference>
<dbReference type="EMBL" id="CAJOAY010003145">
    <property type="protein sequence ID" value="CAF4005018.1"/>
    <property type="molecule type" value="Genomic_DNA"/>
</dbReference>